<name>W6Q6G6_PENRF</name>
<gene>
    <name evidence="1" type="ORF">PROQFM164_S02g002086</name>
</gene>
<reference evidence="1" key="1">
    <citation type="journal article" date="2014" name="Nat. Commun.">
        <title>Multiple recent horizontal transfers of a large genomic region in cheese making fungi.</title>
        <authorList>
            <person name="Cheeseman K."/>
            <person name="Ropars J."/>
            <person name="Renault P."/>
            <person name="Dupont J."/>
            <person name="Gouzy J."/>
            <person name="Branca A."/>
            <person name="Abraham A.L."/>
            <person name="Ceppi M."/>
            <person name="Conseiller E."/>
            <person name="Debuchy R."/>
            <person name="Malagnac F."/>
            <person name="Goarin A."/>
            <person name="Silar P."/>
            <person name="Lacoste S."/>
            <person name="Sallet E."/>
            <person name="Bensimon A."/>
            <person name="Giraud T."/>
            <person name="Brygoo Y."/>
        </authorList>
    </citation>
    <scope>NUCLEOTIDE SEQUENCE [LARGE SCALE GENOMIC DNA]</scope>
    <source>
        <strain evidence="1">FM164</strain>
    </source>
</reference>
<dbReference type="EMBL" id="HG792016">
    <property type="protein sequence ID" value="CDM31935.1"/>
    <property type="molecule type" value="Genomic_DNA"/>
</dbReference>
<evidence type="ECO:0000313" key="2">
    <source>
        <dbReference type="Proteomes" id="UP000030686"/>
    </source>
</evidence>
<dbReference type="Proteomes" id="UP000030686">
    <property type="component" value="Unassembled WGS sequence"/>
</dbReference>
<accession>W6Q6G6</accession>
<protein>
    <submittedName>
        <fullName evidence="1">Genomic scaffold, ProqFM164S02</fullName>
    </submittedName>
</protein>
<dbReference type="AlphaFoldDB" id="W6Q6G6"/>
<keyword evidence="2" id="KW-1185">Reference proteome</keyword>
<proteinExistence type="predicted"/>
<evidence type="ECO:0000313" key="1">
    <source>
        <dbReference type="EMBL" id="CDM31935.1"/>
    </source>
</evidence>
<sequence length="42" mass="5178">MIRKFLYPAPPRLHLGPYVSMDVFMKTWTIFKRPRDNRSRRV</sequence>
<organism evidence="1 2">
    <name type="scientific">Penicillium roqueforti (strain FM164)</name>
    <dbReference type="NCBI Taxonomy" id="1365484"/>
    <lineage>
        <taxon>Eukaryota</taxon>
        <taxon>Fungi</taxon>
        <taxon>Dikarya</taxon>
        <taxon>Ascomycota</taxon>
        <taxon>Pezizomycotina</taxon>
        <taxon>Eurotiomycetes</taxon>
        <taxon>Eurotiomycetidae</taxon>
        <taxon>Eurotiales</taxon>
        <taxon>Aspergillaceae</taxon>
        <taxon>Penicillium</taxon>
    </lineage>
</organism>